<dbReference type="InterPro" id="IPR002300">
    <property type="entry name" value="aa-tRNA-synth_Ia"/>
</dbReference>
<dbReference type="NCBIfam" id="NF004349">
    <property type="entry name" value="PRK05729.1"/>
    <property type="match status" value="1"/>
</dbReference>
<evidence type="ECO:0000256" key="2">
    <source>
        <dbReference type="ARBA" id="ARBA00022598"/>
    </source>
</evidence>
<accession>A0A0G0P6C8</accession>
<dbReference type="InterPro" id="IPR014729">
    <property type="entry name" value="Rossmann-like_a/b/a_fold"/>
</dbReference>
<dbReference type="InterPro" id="IPR009080">
    <property type="entry name" value="tRNAsynth_Ia_anticodon-bd"/>
</dbReference>
<evidence type="ECO:0000256" key="3">
    <source>
        <dbReference type="ARBA" id="ARBA00022741"/>
    </source>
</evidence>
<dbReference type="CDD" id="cd07962">
    <property type="entry name" value="Anticodon_Ia_Val"/>
    <property type="match status" value="1"/>
</dbReference>
<dbReference type="Proteomes" id="UP000034764">
    <property type="component" value="Unassembled WGS sequence"/>
</dbReference>
<evidence type="ECO:0000259" key="9">
    <source>
        <dbReference type="Pfam" id="PF00133"/>
    </source>
</evidence>
<keyword evidence="6 11" id="KW-0030">Aminoacyl-tRNA synthetase</keyword>
<keyword evidence="3" id="KW-0547">Nucleotide-binding</keyword>
<dbReference type="InterPro" id="IPR002303">
    <property type="entry name" value="Valyl-tRNA_ligase"/>
</dbReference>
<dbReference type="GO" id="GO:0002161">
    <property type="term" value="F:aminoacyl-tRNA deacylase activity"/>
    <property type="evidence" value="ECO:0007669"/>
    <property type="project" value="InterPro"/>
</dbReference>
<protein>
    <recommendedName>
        <fullName evidence="1 8">Valine--tRNA ligase</fullName>
        <ecNumber evidence="1 8">6.1.1.9</ecNumber>
    </recommendedName>
</protein>
<keyword evidence="2" id="KW-0436">Ligase</keyword>
<dbReference type="EMBL" id="LBXD01000015">
    <property type="protein sequence ID" value="KKR23523.1"/>
    <property type="molecule type" value="Genomic_DNA"/>
</dbReference>
<dbReference type="PRINTS" id="PR00986">
    <property type="entry name" value="TRNASYNTHVAL"/>
</dbReference>
<evidence type="ECO:0000256" key="5">
    <source>
        <dbReference type="ARBA" id="ARBA00022917"/>
    </source>
</evidence>
<comment type="caution">
    <text evidence="11">The sequence shown here is derived from an EMBL/GenBank/DDBJ whole genome shotgun (WGS) entry which is preliminary data.</text>
</comment>
<dbReference type="SUPFAM" id="SSF52374">
    <property type="entry name" value="Nucleotidylyl transferase"/>
    <property type="match status" value="1"/>
</dbReference>
<dbReference type="AlphaFoldDB" id="A0A0G0P6C8"/>
<evidence type="ECO:0000256" key="7">
    <source>
        <dbReference type="ARBA" id="ARBA00047552"/>
    </source>
</evidence>
<dbReference type="GO" id="GO:0004832">
    <property type="term" value="F:valine-tRNA ligase activity"/>
    <property type="evidence" value="ECO:0007669"/>
    <property type="project" value="UniProtKB-UniRule"/>
</dbReference>
<dbReference type="Gene3D" id="1.10.730.10">
    <property type="entry name" value="Isoleucyl-tRNA Synthetase, Domain 1"/>
    <property type="match status" value="1"/>
</dbReference>
<gene>
    <name evidence="11" type="ORF">UT53_C0015G0006</name>
</gene>
<evidence type="ECO:0000256" key="4">
    <source>
        <dbReference type="ARBA" id="ARBA00022840"/>
    </source>
</evidence>
<dbReference type="GO" id="GO:0006438">
    <property type="term" value="P:valyl-tRNA aminoacylation"/>
    <property type="evidence" value="ECO:0007669"/>
    <property type="project" value="UniProtKB-UniRule"/>
</dbReference>
<proteinExistence type="predicted"/>
<dbReference type="SUPFAM" id="SSF47323">
    <property type="entry name" value="Anticodon-binding domain of a subclass of class I aminoacyl-tRNA synthetases"/>
    <property type="match status" value="1"/>
</dbReference>
<dbReference type="Pfam" id="PF08264">
    <property type="entry name" value="Anticodon_1"/>
    <property type="match status" value="1"/>
</dbReference>
<keyword evidence="5" id="KW-0648">Protein biosynthesis</keyword>
<feature type="domain" description="Methionyl/Valyl/Leucyl/Isoleucyl-tRNA synthetase anticodon-binding" evidence="10">
    <location>
        <begin position="620"/>
        <end position="722"/>
    </location>
</feature>
<dbReference type="GO" id="GO:0005829">
    <property type="term" value="C:cytosol"/>
    <property type="evidence" value="ECO:0007669"/>
    <property type="project" value="TreeGrafter"/>
</dbReference>
<dbReference type="InterPro" id="IPR013155">
    <property type="entry name" value="M/V/L/I-tRNA-synth_anticd-bd"/>
</dbReference>
<dbReference type="Pfam" id="PF00133">
    <property type="entry name" value="tRNA-synt_1"/>
    <property type="match status" value="2"/>
</dbReference>
<keyword evidence="4" id="KW-0067">ATP-binding</keyword>
<evidence type="ECO:0000256" key="1">
    <source>
        <dbReference type="ARBA" id="ARBA00013169"/>
    </source>
</evidence>
<evidence type="ECO:0000313" key="12">
    <source>
        <dbReference type="Proteomes" id="UP000034764"/>
    </source>
</evidence>
<reference evidence="11 12" key="1">
    <citation type="journal article" date="2015" name="Nature">
        <title>rRNA introns, odd ribosomes, and small enigmatic genomes across a large radiation of phyla.</title>
        <authorList>
            <person name="Brown C.T."/>
            <person name="Hug L.A."/>
            <person name="Thomas B.C."/>
            <person name="Sharon I."/>
            <person name="Castelle C.J."/>
            <person name="Singh A."/>
            <person name="Wilkins M.J."/>
            <person name="Williams K.H."/>
            <person name="Banfield J.F."/>
        </authorList>
    </citation>
    <scope>NUCLEOTIDE SEQUENCE [LARGE SCALE GENOMIC DNA]</scope>
</reference>
<sequence length="725" mass="83653">MKEIPKNYDHLLAEDYINKKWADAQIFDSDKTNIDGKPFFMVFPPANVTGILHLGHALTTAVEDLIIRFRRMQGYRTLYIPGTDHAAIATQAKVEADIYKKDGKRRQDFPHDEFVEMVKQYADDSQKTILSQLKKLGASVDWNRLAYTLDDQRSKAVRVAFKKLFDLGLIYRGHRLVNWDPKLQTNVSDDEIEWKEEKTNFYYFKFGPFIISTSRPETKFGDKCVVMHPDDPRYAQYKEGQKIEIEWIGGPIEVTVIKDEAIDMSFGTGVMTITPSHDQTDYEIAKRHNLEFVPVIDLEGKLLPIAGEFSGMYITKARTLIIERLKSKGLLEKIDEEYIHRIATNSRGGGVIEPQIREQWFVAVEKSFKLEKSQINGIADGEEVTLKQLMRKVIDTNQIQILPDYFIKTYLHWIDNLRDWCISRQIVFGHQIPVWYRGSELYCGIEAPTGAEWKQDPDTLDTWFSSSLWTFSTLGWPDETEEFKFFHPAVIMETGYDILFFWVARMILMSTALLGQIPFRTVYLHGLVRDPEKKKMSKSKGNVIDPLDVSAKYGTDALRFALVFANAGGTDMAFMEERVKGMKHFGNKVWNIARFITTNTLDVDPNSKLNMEVKAITDADKDILGKLNGTIAIVTKNIEDFRFNEGAQNTYDFIWHEFADKYLEASKPQLLNPEQAENTKLILLFTLKQSLKLLHPFMPFITEYAWELLQTNTILAIEKWPVVNN</sequence>
<dbReference type="Gene3D" id="3.40.50.620">
    <property type="entry name" value="HUPs"/>
    <property type="match status" value="2"/>
</dbReference>
<dbReference type="InterPro" id="IPR033705">
    <property type="entry name" value="Anticodon_Ia_Val"/>
</dbReference>
<name>A0A0G0P6C8_9BACT</name>
<comment type="catalytic activity">
    <reaction evidence="7">
        <text>tRNA(Val) + L-valine + ATP = L-valyl-tRNA(Val) + AMP + diphosphate</text>
        <dbReference type="Rhea" id="RHEA:10704"/>
        <dbReference type="Rhea" id="RHEA-COMP:9672"/>
        <dbReference type="Rhea" id="RHEA-COMP:9708"/>
        <dbReference type="ChEBI" id="CHEBI:30616"/>
        <dbReference type="ChEBI" id="CHEBI:33019"/>
        <dbReference type="ChEBI" id="CHEBI:57762"/>
        <dbReference type="ChEBI" id="CHEBI:78442"/>
        <dbReference type="ChEBI" id="CHEBI:78537"/>
        <dbReference type="ChEBI" id="CHEBI:456215"/>
        <dbReference type="EC" id="6.1.1.9"/>
    </reaction>
</comment>
<dbReference type="CDD" id="cd00817">
    <property type="entry name" value="ValRS_core"/>
    <property type="match status" value="1"/>
</dbReference>
<dbReference type="SUPFAM" id="SSF50677">
    <property type="entry name" value="ValRS/IleRS/LeuRS editing domain"/>
    <property type="match status" value="1"/>
</dbReference>
<dbReference type="PANTHER" id="PTHR11946:SF93">
    <property type="entry name" value="VALINE--TRNA LIGASE, CHLOROPLASTIC_MITOCHONDRIAL 2"/>
    <property type="match status" value="1"/>
</dbReference>
<dbReference type="FunFam" id="1.10.730.10:FF:000002">
    <property type="entry name" value="Leucine--tRNA ligase"/>
    <property type="match status" value="1"/>
</dbReference>
<feature type="domain" description="Aminoacyl-tRNA synthetase class Ia" evidence="9">
    <location>
        <begin position="18"/>
        <end position="440"/>
    </location>
</feature>
<dbReference type="EC" id="6.1.1.9" evidence="1 8"/>
<evidence type="ECO:0000313" key="11">
    <source>
        <dbReference type="EMBL" id="KKR23523.1"/>
    </source>
</evidence>
<dbReference type="GO" id="GO:0005524">
    <property type="term" value="F:ATP binding"/>
    <property type="evidence" value="ECO:0007669"/>
    <property type="project" value="UniProtKB-KW"/>
</dbReference>
<dbReference type="PATRIC" id="fig|1619031.3.peg.343"/>
<organism evidence="11 12">
    <name type="scientific">Candidatus Yanofskybacteria bacterium GW2011_GWD2_39_48</name>
    <dbReference type="NCBI Taxonomy" id="1619031"/>
    <lineage>
        <taxon>Bacteria</taxon>
        <taxon>Candidatus Yanofskyibacteriota</taxon>
    </lineage>
</organism>
<evidence type="ECO:0000259" key="10">
    <source>
        <dbReference type="Pfam" id="PF08264"/>
    </source>
</evidence>
<evidence type="ECO:0000256" key="6">
    <source>
        <dbReference type="ARBA" id="ARBA00023146"/>
    </source>
</evidence>
<dbReference type="InterPro" id="IPR009008">
    <property type="entry name" value="Val/Leu/Ile-tRNA-synth_edit"/>
</dbReference>
<dbReference type="PANTHER" id="PTHR11946">
    <property type="entry name" value="VALYL-TRNA SYNTHETASES"/>
    <property type="match status" value="1"/>
</dbReference>
<feature type="domain" description="Aminoacyl-tRNA synthetase class Ia" evidence="9">
    <location>
        <begin position="452"/>
        <end position="572"/>
    </location>
</feature>
<evidence type="ECO:0000256" key="8">
    <source>
        <dbReference type="NCBIfam" id="TIGR00422"/>
    </source>
</evidence>
<dbReference type="NCBIfam" id="TIGR00422">
    <property type="entry name" value="valS"/>
    <property type="match status" value="1"/>
</dbReference>